<proteinExistence type="predicted"/>
<organism evidence="2 3">
    <name type="scientific">Janthinobacterium fluminis</name>
    <dbReference type="NCBI Taxonomy" id="2987524"/>
    <lineage>
        <taxon>Bacteria</taxon>
        <taxon>Pseudomonadati</taxon>
        <taxon>Pseudomonadota</taxon>
        <taxon>Betaproteobacteria</taxon>
        <taxon>Burkholderiales</taxon>
        <taxon>Oxalobacteraceae</taxon>
        <taxon>Janthinobacterium</taxon>
    </lineage>
</organism>
<feature type="chain" id="PRO_5046154771" description="DUF3465 domain-containing protein" evidence="1">
    <location>
        <begin position="20"/>
        <end position="160"/>
    </location>
</feature>
<sequence length="160" mass="17411">MNKLIIALYLMSQTMYAVADGRSDCDAAAGEFLSASVVSAPKFARAKQTIKGIKLSHTHINVRPDGDSRVYDVAMSNVYARDYVRNANNIPKSLAALRTGDKLELCGKLYTSGLGIHWVHSNCNITPDAEHPDGSVKKVLADGSTGENLQSSQAYCYLWN</sequence>
<dbReference type="Proteomes" id="UP001221208">
    <property type="component" value="Unassembled WGS sequence"/>
</dbReference>
<evidence type="ECO:0008006" key="4">
    <source>
        <dbReference type="Google" id="ProtNLM"/>
    </source>
</evidence>
<comment type="caution">
    <text evidence="2">The sequence shown here is derived from an EMBL/GenBank/DDBJ whole genome shotgun (WGS) entry which is preliminary data.</text>
</comment>
<evidence type="ECO:0000256" key="1">
    <source>
        <dbReference type="SAM" id="SignalP"/>
    </source>
</evidence>
<name>A0ABT5JTD7_9BURK</name>
<protein>
    <recommendedName>
        <fullName evidence="4">DUF3465 domain-containing protein</fullName>
    </recommendedName>
</protein>
<dbReference type="RefSeq" id="WP_273668646.1">
    <property type="nucleotide sequence ID" value="NZ_JAQQXR010000001.1"/>
</dbReference>
<reference evidence="2 3" key="1">
    <citation type="submission" date="2022-10" db="EMBL/GenBank/DDBJ databases">
        <title>Janthinobacterium sp. hw3 Genome sequencing.</title>
        <authorList>
            <person name="Park S."/>
        </authorList>
    </citation>
    <scope>NUCLEOTIDE SEQUENCE [LARGE SCALE GENOMIC DNA]</scope>
    <source>
        <strain evidence="3">hw3</strain>
    </source>
</reference>
<gene>
    <name evidence="2" type="ORF">OIK44_00265</name>
</gene>
<accession>A0ABT5JTD7</accession>
<dbReference type="EMBL" id="JAQQXR010000001">
    <property type="protein sequence ID" value="MDC8756016.1"/>
    <property type="molecule type" value="Genomic_DNA"/>
</dbReference>
<keyword evidence="1" id="KW-0732">Signal</keyword>
<evidence type="ECO:0000313" key="2">
    <source>
        <dbReference type="EMBL" id="MDC8756016.1"/>
    </source>
</evidence>
<evidence type="ECO:0000313" key="3">
    <source>
        <dbReference type="Proteomes" id="UP001221208"/>
    </source>
</evidence>
<keyword evidence="3" id="KW-1185">Reference proteome</keyword>
<feature type="signal peptide" evidence="1">
    <location>
        <begin position="1"/>
        <end position="19"/>
    </location>
</feature>